<dbReference type="InterPro" id="IPR042099">
    <property type="entry name" value="ANL_N_sf"/>
</dbReference>
<keyword evidence="3" id="KW-0472">Membrane</keyword>
<keyword evidence="3" id="KW-0812">Transmembrane</keyword>
<evidence type="ECO:0000256" key="1">
    <source>
        <dbReference type="ARBA" id="ARBA00006432"/>
    </source>
</evidence>
<proteinExistence type="inferred from homology"/>
<dbReference type="PANTHER" id="PTHR43201:SF5">
    <property type="entry name" value="MEDIUM-CHAIN ACYL-COA LIGASE ACSF2, MITOCHONDRIAL"/>
    <property type="match status" value="1"/>
</dbReference>
<comment type="caution">
    <text evidence="6">The sequence shown here is derived from an EMBL/GenBank/DDBJ whole genome shotgun (WGS) entry which is preliminary data.</text>
</comment>
<dbReference type="STRING" id="587.RB151_039770"/>
<dbReference type="AlphaFoldDB" id="A0A264VPW8"/>
<organism evidence="6 7">
    <name type="scientific">Providencia rettgeri</name>
    <dbReference type="NCBI Taxonomy" id="587"/>
    <lineage>
        <taxon>Bacteria</taxon>
        <taxon>Pseudomonadati</taxon>
        <taxon>Pseudomonadota</taxon>
        <taxon>Gammaproteobacteria</taxon>
        <taxon>Enterobacterales</taxon>
        <taxon>Morganellaceae</taxon>
        <taxon>Providencia</taxon>
    </lineage>
</organism>
<evidence type="ECO:0000259" key="4">
    <source>
        <dbReference type="Pfam" id="PF00501"/>
    </source>
</evidence>
<dbReference type="PANTHER" id="PTHR43201">
    <property type="entry name" value="ACYL-COA SYNTHETASE"/>
    <property type="match status" value="1"/>
</dbReference>
<gene>
    <name evidence="6" type="ORF">CHI95_17495</name>
</gene>
<dbReference type="EMBL" id="NOWC01000023">
    <property type="protein sequence ID" value="OZS73332.1"/>
    <property type="molecule type" value="Genomic_DNA"/>
</dbReference>
<dbReference type="Proteomes" id="UP000216001">
    <property type="component" value="Unassembled WGS sequence"/>
</dbReference>
<evidence type="ECO:0000256" key="2">
    <source>
        <dbReference type="ARBA" id="ARBA00022598"/>
    </source>
</evidence>
<evidence type="ECO:0000313" key="6">
    <source>
        <dbReference type="EMBL" id="OZS73332.1"/>
    </source>
</evidence>
<accession>A0A264VPW8</accession>
<feature type="transmembrane region" description="Helical" evidence="3">
    <location>
        <begin position="199"/>
        <end position="221"/>
    </location>
</feature>
<evidence type="ECO:0000256" key="3">
    <source>
        <dbReference type="SAM" id="Phobius"/>
    </source>
</evidence>
<dbReference type="Pfam" id="PF00501">
    <property type="entry name" value="AMP-binding"/>
    <property type="match status" value="1"/>
</dbReference>
<dbReference type="Gene3D" id="3.30.300.30">
    <property type="match status" value="1"/>
</dbReference>
<evidence type="ECO:0000313" key="7">
    <source>
        <dbReference type="Proteomes" id="UP000216001"/>
    </source>
</evidence>
<dbReference type="Gene3D" id="3.40.50.12780">
    <property type="entry name" value="N-terminal domain of ligase-like"/>
    <property type="match status" value="1"/>
</dbReference>
<dbReference type="GO" id="GO:0031956">
    <property type="term" value="F:medium-chain fatty acid-CoA ligase activity"/>
    <property type="evidence" value="ECO:0007669"/>
    <property type="project" value="TreeGrafter"/>
</dbReference>
<protein>
    <submittedName>
        <fullName evidence="6">AMP-dependent synthetase</fullName>
    </submittedName>
</protein>
<dbReference type="Pfam" id="PF13193">
    <property type="entry name" value="AMP-binding_C"/>
    <property type="match status" value="1"/>
</dbReference>
<keyword evidence="2" id="KW-0436">Ligase</keyword>
<dbReference type="InterPro" id="IPR000873">
    <property type="entry name" value="AMP-dep_synth/lig_dom"/>
</dbReference>
<reference evidence="6 7" key="1">
    <citation type="submission" date="2017-07" db="EMBL/GenBank/DDBJ databases">
        <title>blaIMP-27 on transferable plasmids in Proteus mirabilis and Providencia rettgeri.</title>
        <authorList>
            <person name="Potter R."/>
        </authorList>
    </citation>
    <scope>NUCLEOTIDE SEQUENCE [LARGE SCALE GENOMIC DNA]</scope>
    <source>
        <strain evidence="6 7">PR1</strain>
    </source>
</reference>
<dbReference type="PROSITE" id="PS00455">
    <property type="entry name" value="AMP_BINDING"/>
    <property type="match status" value="1"/>
</dbReference>
<comment type="similarity">
    <text evidence="1">Belongs to the ATP-dependent AMP-binding enzyme family.</text>
</comment>
<dbReference type="RefSeq" id="WP_094962383.1">
    <property type="nucleotide sequence ID" value="NZ_CP123251.1"/>
</dbReference>
<evidence type="ECO:0000259" key="5">
    <source>
        <dbReference type="Pfam" id="PF13193"/>
    </source>
</evidence>
<keyword evidence="3" id="KW-1133">Transmembrane helix</keyword>
<dbReference type="SUPFAM" id="SSF56801">
    <property type="entry name" value="Acetyl-CoA synthetase-like"/>
    <property type="match status" value="1"/>
</dbReference>
<feature type="domain" description="AMP-dependent synthetase/ligase" evidence="4">
    <location>
        <begin position="14"/>
        <end position="365"/>
    </location>
</feature>
<sequence>MLAPNSNIYQSLLQRAKVQPDAVAIVFEEQSWSYHQLLEKVNKTMYWLTTAVQLKKGDRIVLGWGNTIEFCQLFYAAVGLGIQVIPLSTKMKEFEGKEHLSCINADAVFWDDTYQPWLAQLSAKGMSLSQWRNVIFTDEINFINQVNEEDPAVIIFTSGTTGAPKGAVITHKNILSAVYAYQETLKLSEHDKTILAVPIYHITGLSAILALFIHIGGTIYLHKKFNAKDIISTIAKEKITFLHGSPTVFILLIQKIKENKSINLERFNSLKMIACGAGHLNEGTIKELSYIFAKTSIHSIYGLTETSSPATVFREDIRYSDKKSSSGTPVPGLQVTIRNDKGENLPANCTGNIWVKGDVVIQRYWPDSPANTTSFNDGWFFTGDIGYMDNDGFLYIQDRIKDMINRGGEKIYSIEVEDLISNYPGVNEVAVIPIESTIYGEEPIAFIIPENQVCLTSKEIIEWLKDRVPTYKVPVRIMFTRNFPRTWNGKISKKDLKLRYYSLNN</sequence>
<dbReference type="GO" id="GO:0006631">
    <property type="term" value="P:fatty acid metabolic process"/>
    <property type="evidence" value="ECO:0007669"/>
    <property type="project" value="TreeGrafter"/>
</dbReference>
<dbReference type="InterPro" id="IPR025110">
    <property type="entry name" value="AMP-bd_C"/>
</dbReference>
<name>A0A264VPW8_PRORE</name>
<feature type="domain" description="AMP-binding enzyme C-terminal" evidence="5">
    <location>
        <begin position="415"/>
        <end position="490"/>
    </location>
</feature>
<dbReference type="InterPro" id="IPR045851">
    <property type="entry name" value="AMP-bd_C_sf"/>
</dbReference>
<dbReference type="InterPro" id="IPR020845">
    <property type="entry name" value="AMP-binding_CS"/>
</dbReference>